<protein>
    <submittedName>
        <fullName evidence="2">Integrase, catalytic region</fullName>
    </submittedName>
</protein>
<dbReference type="Pfam" id="PF13936">
    <property type="entry name" value="HTH_38"/>
    <property type="match status" value="1"/>
</dbReference>
<dbReference type="PATRIC" id="fig|573060.9.peg.4715"/>
<dbReference type="PANTHER" id="PTHR10948">
    <property type="entry name" value="TRANSPOSASE"/>
    <property type="match status" value="1"/>
</dbReference>
<dbReference type="InterPro" id="IPR025246">
    <property type="entry name" value="IS30-like_HTH"/>
</dbReference>
<proteinExistence type="predicted"/>
<accession>C5T0N0</accession>
<dbReference type="AlphaFoldDB" id="C5T0N0"/>
<evidence type="ECO:0000313" key="3">
    <source>
        <dbReference type="Proteomes" id="UP000003856"/>
    </source>
</evidence>
<dbReference type="SUPFAM" id="SSF46689">
    <property type="entry name" value="Homeodomain-like"/>
    <property type="match status" value="1"/>
</dbReference>
<feature type="domain" description="Transposase IS30-like HTH" evidence="1">
    <location>
        <begin position="7"/>
        <end position="50"/>
    </location>
</feature>
<dbReference type="GO" id="GO:0004803">
    <property type="term" value="F:transposase activity"/>
    <property type="evidence" value="ECO:0007669"/>
    <property type="project" value="TreeGrafter"/>
</dbReference>
<evidence type="ECO:0000259" key="1">
    <source>
        <dbReference type="Pfam" id="PF13936"/>
    </source>
</evidence>
<dbReference type="GO" id="GO:0005829">
    <property type="term" value="C:cytosol"/>
    <property type="evidence" value="ECO:0007669"/>
    <property type="project" value="TreeGrafter"/>
</dbReference>
<dbReference type="PANTHER" id="PTHR10948:SF23">
    <property type="entry name" value="TRANSPOSASE INSI FOR INSERTION SEQUENCE ELEMENT IS30A-RELATED"/>
    <property type="match status" value="1"/>
</dbReference>
<reference evidence="2 3" key="1">
    <citation type="submission" date="2009-05" db="EMBL/GenBank/DDBJ databases">
        <title>The draft genome of Acidovorax delafieldii 2AN.</title>
        <authorList>
            <consortium name="US DOE Joint Genome Institute (JGI-PGF)"/>
            <person name="Lucas S."/>
            <person name="Copeland A."/>
            <person name="Lapidus A."/>
            <person name="Glavina del Rio T."/>
            <person name="Tice H."/>
            <person name="Bruce D."/>
            <person name="Goodwin L."/>
            <person name="Pitluck S."/>
            <person name="Larimer F."/>
            <person name="Land M.L."/>
            <person name="Hauser L."/>
            <person name="Shelobolina E.S."/>
            <person name="Picardal F."/>
            <person name="Roden E."/>
            <person name="Emerson D."/>
        </authorList>
    </citation>
    <scope>NUCLEOTIDE SEQUENCE [LARGE SCALE GENOMIC DNA]</scope>
    <source>
        <strain evidence="2 3">2AN</strain>
    </source>
</reference>
<name>C5T0N0_ACIDE</name>
<comment type="caution">
    <text evidence="2">The sequence shown here is derived from an EMBL/GenBank/DDBJ whole genome shotgun (WGS) entry which is preliminary data.</text>
</comment>
<gene>
    <name evidence="2" type="ORF">AcdelDRAFT_0460</name>
</gene>
<dbReference type="EMBL" id="ACQT01000006">
    <property type="protein sequence ID" value="EER61935.1"/>
    <property type="molecule type" value="Genomic_DNA"/>
</dbReference>
<dbReference type="InterPro" id="IPR051917">
    <property type="entry name" value="Transposase-Integrase"/>
</dbReference>
<sequence length="163" mass="18780">MPTASSHYHQLQPEDRVTIASLKQQNHSNRAIARQLHRSPATISRELQRNDCSSGYGNAHAQSQSLQRRRCGRPAIKLHPDSILWALVVHLLRLRWSPEQIALTLARLYHSGHEYRVSHETIYNCIYAMPVGELRKELIATLRHAHNKRLPRSIPQLRNANEP</sequence>
<keyword evidence="3" id="KW-1185">Reference proteome</keyword>
<dbReference type="InterPro" id="IPR009057">
    <property type="entry name" value="Homeodomain-like_sf"/>
</dbReference>
<evidence type="ECO:0000313" key="2">
    <source>
        <dbReference type="EMBL" id="EER61935.1"/>
    </source>
</evidence>
<dbReference type="Gene3D" id="1.10.10.60">
    <property type="entry name" value="Homeodomain-like"/>
    <property type="match status" value="1"/>
</dbReference>
<organism evidence="2 3">
    <name type="scientific">Acidovorax delafieldii 2AN</name>
    <dbReference type="NCBI Taxonomy" id="573060"/>
    <lineage>
        <taxon>Bacteria</taxon>
        <taxon>Pseudomonadati</taxon>
        <taxon>Pseudomonadota</taxon>
        <taxon>Betaproteobacteria</taxon>
        <taxon>Burkholderiales</taxon>
        <taxon>Comamonadaceae</taxon>
        <taxon>Acidovorax</taxon>
    </lineage>
</organism>
<dbReference type="GO" id="GO:0032196">
    <property type="term" value="P:transposition"/>
    <property type="evidence" value="ECO:0007669"/>
    <property type="project" value="TreeGrafter"/>
</dbReference>
<dbReference type="Proteomes" id="UP000003856">
    <property type="component" value="Unassembled WGS sequence"/>
</dbReference>